<dbReference type="STRING" id="1193011.LEP1GSC058_3919"/>
<dbReference type="Gene3D" id="3.20.80.10">
    <property type="entry name" value="Regulatory factor, effector binding domain"/>
    <property type="match status" value="1"/>
</dbReference>
<protein>
    <submittedName>
        <fullName evidence="2">GyrI-like small molecule binding domain protein</fullName>
    </submittedName>
</protein>
<dbReference type="SMART" id="SM00871">
    <property type="entry name" value="AraC_E_bind"/>
    <property type="match status" value="1"/>
</dbReference>
<dbReference type="InterPro" id="IPR029442">
    <property type="entry name" value="GyrI-like"/>
</dbReference>
<dbReference type="PANTHER" id="PTHR15949:SF3">
    <property type="entry name" value="TESTIS-EXPRESSED PROTEIN 264"/>
    <property type="match status" value="1"/>
</dbReference>
<organism evidence="2 3">
    <name type="scientific">Leptospira fainei serovar Hurstbridge str. BUT 6</name>
    <dbReference type="NCBI Taxonomy" id="1193011"/>
    <lineage>
        <taxon>Bacteria</taxon>
        <taxon>Pseudomonadati</taxon>
        <taxon>Spirochaetota</taxon>
        <taxon>Spirochaetia</taxon>
        <taxon>Leptospirales</taxon>
        <taxon>Leptospiraceae</taxon>
        <taxon>Leptospira</taxon>
    </lineage>
</organism>
<dbReference type="InterPro" id="IPR011256">
    <property type="entry name" value="Reg_factor_effector_dom_sf"/>
</dbReference>
<name>S3UTV4_9LEPT</name>
<dbReference type="PANTHER" id="PTHR15949">
    <property type="entry name" value="TESTIS-EXPRESSED PROTEIN 264"/>
    <property type="match status" value="1"/>
</dbReference>
<keyword evidence="3" id="KW-1185">Reference proteome</keyword>
<proteinExistence type="predicted"/>
<evidence type="ECO:0000313" key="2">
    <source>
        <dbReference type="EMBL" id="EPG73856.1"/>
    </source>
</evidence>
<dbReference type="AlphaFoldDB" id="S3UTV4"/>
<dbReference type="Pfam" id="PF06445">
    <property type="entry name" value="GyrI-like"/>
    <property type="match status" value="1"/>
</dbReference>
<comment type="caution">
    <text evidence="2">The sequence shown here is derived from an EMBL/GenBank/DDBJ whole genome shotgun (WGS) entry which is preliminary data.</text>
</comment>
<gene>
    <name evidence="2" type="ORF">LEP1GSC058_3919</name>
</gene>
<dbReference type="Proteomes" id="UP000014540">
    <property type="component" value="Unassembled WGS sequence"/>
</dbReference>
<evidence type="ECO:0000259" key="1">
    <source>
        <dbReference type="SMART" id="SM00871"/>
    </source>
</evidence>
<accession>S3UTV4</accession>
<dbReference type="SUPFAM" id="SSF55136">
    <property type="entry name" value="Probable bacterial effector-binding domain"/>
    <property type="match status" value="1"/>
</dbReference>
<dbReference type="EMBL" id="AKWZ02000010">
    <property type="protein sequence ID" value="EPG73856.1"/>
    <property type="molecule type" value="Genomic_DNA"/>
</dbReference>
<reference evidence="2" key="1">
    <citation type="submission" date="2013-04" db="EMBL/GenBank/DDBJ databases">
        <authorList>
            <person name="Harkins D.M."/>
            <person name="Durkin A.S."/>
            <person name="Selengut J.D."/>
            <person name="Sanka R."/>
            <person name="DePew J."/>
            <person name="Purushe J."/>
            <person name="Ahmed A."/>
            <person name="van der Linden H."/>
            <person name="Goris M.G.A."/>
            <person name="Hartskeerl R.A."/>
            <person name="Vinetz J.M."/>
            <person name="Sutton G.G."/>
            <person name="Nelson W.C."/>
            <person name="Fouts D.E."/>
        </authorList>
    </citation>
    <scope>NUCLEOTIDE SEQUENCE [LARGE SCALE GENOMIC DNA]</scope>
    <source>
        <strain evidence="2">BUT 6</strain>
    </source>
</reference>
<evidence type="ECO:0000313" key="3">
    <source>
        <dbReference type="Proteomes" id="UP000014540"/>
    </source>
</evidence>
<sequence>MKIGLSIAGVILLLLIAFLGYLGAFNTVEVKEEVQGPFYVVSHQQTGEYRKVGETFQILMKELPASGVKDYRMFAIYLDNPNKVPKEQLRSEVGALFSEPLKAKPQGISLTLEERTIPVRKYLVVDFPFKNFFSIFLGIYKIYPKLFEACEKRGCDLKSRYLMEIYEPVLSKNAKYLLPID</sequence>
<feature type="domain" description="AraC effector-binding" evidence="1">
    <location>
        <begin position="28"/>
        <end position="181"/>
    </location>
</feature>
<dbReference type="InterPro" id="IPR010499">
    <property type="entry name" value="AraC_E-bd"/>
</dbReference>
<dbReference type="OrthoDB" id="282744at2"/>
<dbReference type="RefSeq" id="WP_016550326.1">
    <property type="nucleotide sequence ID" value="NZ_AKWZ02000010.1"/>
</dbReference>